<dbReference type="SUPFAM" id="SSF56112">
    <property type="entry name" value="Protein kinase-like (PK-like)"/>
    <property type="match status" value="1"/>
</dbReference>
<dbReference type="Pfam" id="PF02958">
    <property type="entry name" value="EcKL"/>
    <property type="match status" value="1"/>
</dbReference>
<dbReference type="Proteomes" id="UP000094527">
    <property type="component" value="Unassembled WGS sequence"/>
</dbReference>
<dbReference type="OMA" id="HSEMIDE"/>
<dbReference type="EMBL" id="LJIJ01000938">
    <property type="protein sequence ID" value="ODM93651.1"/>
    <property type="molecule type" value="Genomic_DNA"/>
</dbReference>
<dbReference type="Gene3D" id="3.90.1200.10">
    <property type="match status" value="1"/>
</dbReference>
<organism evidence="2 3">
    <name type="scientific">Orchesella cincta</name>
    <name type="common">Springtail</name>
    <name type="synonym">Podura cincta</name>
    <dbReference type="NCBI Taxonomy" id="48709"/>
    <lineage>
        <taxon>Eukaryota</taxon>
        <taxon>Metazoa</taxon>
        <taxon>Ecdysozoa</taxon>
        <taxon>Arthropoda</taxon>
        <taxon>Hexapoda</taxon>
        <taxon>Collembola</taxon>
        <taxon>Entomobryomorpha</taxon>
        <taxon>Entomobryoidea</taxon>
        <taxon>Orchesellidae</taxon>
        <taxon>Orchesellinae</taxon>
        <taxon>Orchesella</taxon>
    </lineage>
</organism>
<feature type="non-terminal residue" evidence="2">
    <location>
        <position position="1"/>
    </location>
</feature>
<dbReference type="InterPro" id="IPR015897">
    <property type="entry name" value="CHK_kinase-like"/>
</dbReference>
<evidence type="ECO:0000259" key="1">
    <source>
        <dbReference type="SMART" id="SM00587"/>
    </source>
</evidence>
<dbReference type="OrthoDB" id="190089at2759"/>
<dbReference type="AlphaFoldDB" id="A0A1D2ML83"/>
<feature type="domain" description="CHK kinase-like" evidence="1">
    <location>
        <begin position="130"/>
        <end position="335"/>
    </location>
</feature>
<name>A0A1D2ML83_ORCCI</name>
<dbReference type="PANTHER" id="PTHR11012:SF30">
    <property type="entry name" value="PROTEIN KINASE-LIKE DOMAIN-CONTAINING"/>
    <property type="match status" value="1"/>
</dbReference>
<accession>A0A1D2ML83</accession>
<evidence type="ECO:0000313" key="2">
    <source>
        <dbReference type="EMBL" id="ODM93651.1"/>
    </source>
</evidence>
<gene>
    <name evidence="2" type="ORF">Ocin01_13029</name>
</gene>
<evidence type="ECO:0000313" key="3">
    <source>
        <dbReference type="Proteomes" id="UP000094527"/>
    </source>
</evidence>
<dbReference type="SMART" id="SM00587">
    <property type="entry name" value="CHK"/>
    <property type="match status" value="1"/>
</dbReference>
<dbReference type="STRING" id="48709.A0A1D2ML83"/>
<dbReference type="PANTHER" id="PTHR11012">
    <property type="entry name" value="PROTEIN KINASE-LIKE DOMAIN-CONTAINING"/>
    <property type="match status" value="1"/>
</dbReference>
<keyword evidence="3" id="KW-1185">Reference proteome</keyword>
<dbReference type="InterPro" id="IPR011009">
    <property type="entry name" value="Kinase-like_dom_sf"/>
</dbReference>
<sequence length="427" mass="48635">LIKMSPNNLETDAEITSKYKEIIRANGITEEISEVIVADAGLRGEGFASQSKIATVKFQNPDIKPLNLFVKTHTTNSSHSEMIDEVKAFEKESRFYMEYVPAAKEFCRTKGHEGLLDIYPKCYYGDNELVVFENIVVEKGYMLLPKDDMQDLDAATLAIQTLAKHHAISHAMIQKYGGPGEFFKQFPNLDFESFTRPAFRAMLQPALENALNINIQLLEKYAVEGRDAALAKCRPYVGRCFDVVTEKLQYNEDDEKLLLLNHGDYWNNNMLFSLDPETKKVNGHVAIDLQVTRYNSPAVDLSYYIFTSVKPAVRRAHLQDLLRSYLATLQGTSKDLGYPIDLTYEEIYLMVRKKLNYGFWFGVCFTFGPGLAVLKDIDMNAIGEVSNFAEVIRALIQKWIDNNPEQCAELARQFVGLMQEYEELSLE</sequence>
<comment type="caution">
    <text evidence="2">The sequence shown here is derived from an EMBL/GenBank/DDBJ whole genome shotgun (WGS) entry which is preliminary data.</text>
</comment>
<reference evidence="2 3" key="1">
    <citation type="journal article" date="2016" name="Genome Biol. Evol.">
        <title>Gene Family Evolution Reflects Adaptation to Soil Environmental Stressors in the Genome of the Collembolan Orchesella cincta.</title>
        <authorList>
            <person name="Faddeeva-Vakhrusheva A."/>
            <person name="Derks M.F."/>
            <person name="Anvar S.Y."/>
            <person name="Agamennone V."/>
            <person name="Suring W."/>
            <person name="Smit S."/>
            <person name="van Straalen N.M."/>
            <person name="Roelofs D."/>
        </authorList>
    </citation>
    <scope>NUCLEOTIDE SEQUENCE [LARGE SCALE GENOMIC DNA]</scope>
    <source>
        <tissue evidence="2">Mixed pool</tissue>
    </source>
</reference>
<proteinExistence type="predicted"/>
<dbReference type="InterPro" id="IPR004119">
    <property type="entry name" value="EcKL"/>
</dbReference>
<protein>
    <recommendedName>
        <fullName evidence="1">CHK kinase-like domain-containing protein</fullName>
    </recommendedName>
</protein>